<dbReference type="EMBL" id="JBJQOH010000004">
    <property type="protein sequence ID" value="KAL3687081.1"/>
    <property type="molecule type" value="Genomic_DNA"/>
</dbReference>
<dbReference type="Pfam" id="PF13966">
    <property type="entry name" value="zf-RVT"/>
    <property type="match status" value="1"/>
</dbReference>
<comment type="caution">
    <text evidence="2">The sequence shown here is derived from an EMBL/GenBank/DDBJ whole genome shotgun (WGS) entry which is preliminary data.</text>
</comment>
<evidence type="ECO:0000313" key="2">
    <source>
        <dbReference type="EMBL" id="KAL3687081.1"/>
    </source>
</evidence>
<accession>A0ABD3H898</accession>
<dbReference type="AlphaFoldDB" id="A0ABD3H898"/>
<proteinExistence type="predicted"/>
<dbReference type="InterPro" id="IPR026960">
    <property type="entry name" value="RVT-Znf"/>
</dbReference>
<keyword evidence="3" id="KW-1185">Reference proteome</keyword>
<evidence type="ECO:0000313" key="3">
    <source>
        <dbReference type="Proteomes" id="UP001633002"/>
    </source>
</evidence>
<evidence type="ECO:0000259" key="1">
    <source>
        <dbReference type="Pfam" id="PF13966"/>
    </source>
</evidence>
<name>A0ABD3H898_9MARC</name>
<dbReference type="Proteomes" id="UP001633002">
    <property type="component" value="Unassembled WGS sequence"/>
</dbReference>
<feature type="domain" description="Reverse transcriptase zinc-binding" evidence="1">
    <location>
        <begin position="303"/>
        <end position="370"/>
    </location>
</feature>
<reference evidence="2 3" key="1">
    <citation type="submission" date="2024-09" db="EMBL/GenBank/DDBJ databases">
        <title>Chromosome-scale assembly of Riccia sorocarpa.</title>
        <authorList>
            <person name="Paukszto L."/>
        </authorList>
    </citation>
    <scope>NUCLEOTIDE SEQUENCE [LARGE SCALE GENOMIC DNA]</scope>
    <source>
        <strain evidence="2">LP-2024</strain>
        <tissue evidence="2">Aerial parts of the thallus</tissue>
    </source>
</reference>
<protein>
    <recommendedName>
        <fullName evidence="1">Reverse transcriptase zinc-binding domain-containing protein</fullName>
    </recommendedName>
</protein>
<gene>
    <name evidence="2" type="ORF">R1sor_013390</name>
</gene>
<organism evidence="2 3">
    <name type="scientific">Riccia sorocarpa</name>
    <dbReference type="NCBI Taxonomy" id="122646"/>
    <lineage>
        <taxon>Eukaryota</taxon>
        <taxon>Viridiplantae</taxon>
        <taxon>Streptophyta</taxon>
        <taxon>Embryophyta</taxon>
        <taxon>Marchantiophyta</taxon>
        <taxon>Marchantiopsida</taxon>
        <taxon>Marchantiidae</taxon>
        <taxon>Marchantiales</taxon>
        <taxon>Ricciaceae</taxon>
        <taxon>Riccia</taxon>
    </lineage>
</organism>
<sequence length="497" mass="57283">MHQLYADDTGINVTAKEGEFRRLQEVVQLFEKISSASAATSCGAGMTKGIRARLDSPVAWDRVAQPTWNGGIGWTPIKDRARAMHVKCISRLLQGDATEWAQIARSFVLRTLRHGKYQRECQQWHLEEAMLLLKIQKIHGSPTLSRMFRSWNAVKKDLRWDSVLGGLPRTFSILQMSLIAPGQSPQIQQLTGRAIAALKKGGIHTVHEGLEARAGGQGWSIRIRQAGYHPEQEVISRLEQWETWLGQQTTTTHPEAYVISWRWPDNSAPQSWRKEYRFWVLKFVRFHDYEDFLNDKWGSQAPERTWKWRWKCLWSAPISYRRKIWWWKVLQRGFFTGSQARGMSVSTGECERCRDTVETLDHLFWACRIVRPRILHLQRVGLLLGHDRTLLENVDRSLMKAADNPSFLGGLGLLLEKTWKERNEKVFRKQLMVTPATMILKDLALEIESFPTKHISDKRLAAIHKAKETITQWRNNGGTIAPGATRHDLAQLQDSLP</sequence>